<dbReference type="InterPro" id="IPR023366">
    <property type="entry name" value="ATP_synth_asu-like_sf"/>
</dbReference>
<dbReference type="Proteomes" id="UP000593966">
    <property type="component" value="Chromosome"/>
</dbReference>
<evidence type="ECO:0000313" key="1">
    <source>
        <dbReference type="EMBL" id="QOW46442.1"/>
    </source>
</evidence>
<gene>
    <name evidence="1" type="ORF">G0028_11345</name>
    <name evidence="2" type="ORF">G0028_14060</name>
</gene>
<organism evidence="2 3">
    <name type="scientific">Acinetobacter piscicola</name>
    <dbReference type="NCBI Taxonomy" id="2006115"/>
    <lineage>
        <taxon>Bacteria</taxon>
        <taxon>Pseudomonadati</taxon>
        <taxon>Pseudomonadota</taxon>
        <taxon>Gammaproteobacteria</taxon>
        <taxon>Moraxellales</taxon>
        <taxon>Moraxellaceae</taxon>
        <taxon>Acinetobacter</taxon>
    </lineage>
</organism>
<sequence length="431" mass="46495">MVASTDIKFYVHTNTNAPQLTNNFGCMIDVLDACLINGFGAQSVSTLKAAGKVVTVTFGAAHNLMQYQVIKITGANQSEFNGEHRILSVPNANSFTLELANTATVTQATGTIVCSLPPLGWEKPFSSKHSSGTGGKAAYRSTNPLLPSRPFLRVVDELDPAYTATYAKYAKVGIVEDMTDINTMLGVQAPYDSTNPDKNWVATGSGTSVINGWARWYYTRTNNLGSVNDTFTITAGNRNWLLVGTKDYFYILPCITPDTETDASKAASPYGFGVFERYYNDDVSNTFLSASIRDVAANSNASIGSMSGISSNSVSNILLFKPIEQISSYATARAAYQITNTSYLSGRTSYLLGSVDKVPIYPISLDESLTPFSSNIKNIRGGLIGIYALAQVMPFNDYQIFVRDGSVFIAKFCTVSSGNTPGEIVLKIGEL</sequence>
<dbReference type="AlphaFoldDB" id="A0A7S7AIF2"/>
<dbReference type="EMBL" id="CP048659">
    <property type="protein sequence ID" value="QOW46442.1"/>
    <property type="molecule type" value="Genomic_DNA"/>
</dbReference>
<dbReference type="Gene3D" id="2.40.30.20">
    <property type="match status" value="1"/>
</dbReference>
<keyword evidence="3" id="KW-1185">Reference proteome</keyword>
<protein>
    <submittedName>
        <fullName evidence="2">Uncharacterized protein</fullName>
    </submittedName>
</protein>
<accession>A0A7S7AIF2</accession>
<name>A0A7S7AIF2_9GAMM</name>
<evidence type="ECO:0000313" key="2">
    <source>
        <dbReference type="EMBL" id="QOW46924.1"/>
    </source>
</evidence>
<proteinExistence type="predicted"/>
<evidence type="ECO:0000313" key="3">
    <source>
        <dbReference type="Proteomes" id="UP000593966"/>
    </source>
</evidence>
<dbReference type="RefSeq" id="WP_180047906.1">
    <property type="nucleotide sequence ID" value="NZ_CP048659.1"/>
</dbReference>
<dbReference type="EMBL" id="CP048659">
    <property type="protein sequence ID" value="QOW46924.1"/>
    <property type="molecule type" value="Genomic_DNA"/>
</dbReference>
<reference evidence="2 3" key="1">
    <citation type="submission" date="2020-02" db="EMBL/GenBank/DDBJ databases">
        <title>Tigecycline-resistant Acinetobacter species from pigs and migratory birds.</title>
        <authorList>
            <person name="Chen C."/>
            <person name="Sun J."/>
            <person name="Liao X.-P."/>
            <person name="Liu Y.-H."/>
        </authorList>
    </citation>
    <scope>NUCLEOTIDE SEQUENCE [LARGE SCALE GENOMIC DNA]</scope>
    <source>
        <strain evidence="2 3">YH12207_T</strain>
    </source>
</reference>